<dbReference type="SUPFAM" id="SSF117281">
    <property type="entry name" value="Kelch motif"/>
    <property type="match status" value="1"/>
</dbReference>
<proteinExistence type="predicted"/>
<evidence type="ECO:0000256" key="1">
    <source>
        <dbReference type="ARBA" id="ARBA00022441"/>
    </source>
</evidence>
<dbReference type="RefSeq" id="XP_013235386.1">
    <property type="nucleotide sequence ID" value="XM_013379932.1"/>
</dbReference>
<dbReference type="OrthoDB" id="432528at2759"/>
<reference evidence="4" key="1">
    <citation type="submission" date="2013-10" db="EMBL/GenBank/DDBJ databases">
        <title>Genomic analysis of the causative agents of coccidiosis in chickens.</title>
        <authorList>
            <person name="Reid A.J."/>
            <person name="Blake D."/>
            <person name="Billington K."/>
            <person name="Browne H."/>
            <person name="Dunn M."/>
            <person name="Hung S."/>
            <person name="Kawahara F."/>
            <person name="Miranda-Saavedra D."/>
            <person name="Mourier T."/>
            <person name="Nagra H."/>
            <person name="Otto T.D."/>
            <person name="Rawlings N."/>
            <person name="Sanchez A."/>
            <person name="Sanders M."/>
            <person name="Subramaniam C."/>
            <person name="Tay Y."/>
            <person name="Dear P."/>
            <person name="Doerig C."/>
            <person name="Gruber A."/>
            <person name="Parkinson J."/>
            <person name="Shirley M."/>
            <person name="Wan K.L."/>
            <person name="Berriman M."/>
            <person name="Tomley F."/>
            <person name="Pain A."/>
        </authorList>
    </citation>
    <scope>NUCLEOTIDE SEQUENCE [LARGE SCALE GENOMIC DNA]</scope>
    <source>
        <strain evidence="4">Houghton</strain>
    </source>
</reference>
<organism evidence="4 5">
    <name type="scientific">Eimeria tenella</name>
    <name type="common">Coccidian parasite</name>
    <dbReference type="NCBI Taxonomy" id="5802"/>
    <lineage>
        <taxon>Eukaryota</taxon>
        <taxon>Sar</taxon>
        <taxon>Alveolata</taxon>
        <taxon>Apicomplexa</taxon>
        <taxon>Conoidasida</taxon>
        <taxon>Coccidia</taxon>
        <taxon>Eucoccidiorida</taxon>
        <taxon>Eimeriorina</taxon>
        <taxon>Eimeriidae</taxon>
        <taxon>Eimeria</taxon>
    </lineage>
</organism>
<evidence type="ECO:0000313" key="5">
    <source>
        <dbReference type="Proteomes" id="UP000030747"/>
    </source>
</evidence>
<dbReference type="Proteomes" id="UP000030747">
    <property type="component" value="Unassembled WGS sequence"/>
</dbReference>
<dbReference type="PANTHER" id="PTHR46093:SF18">
    <property type="entry name" value="FIBRONECTIN TYPE-III DOMAIN-CONTAINING PROTEIN"/>
    <property type="match status" value="1"/>
</dbReference>
<dbReference type="AlphaFoldDB" id="U6L610"/>
<sequence>LSDCWFFDLLQLQWHSRKELWLLPPSFWMIEGSQTNAPGHALHSASLWCSSSSSSSSGPKPAAVVPAKQQHKQAPQQQRLDHDAAKRKFAAAAEAAPEGGSIIIFGGVRSSSSSSSNSSNEAYLTNEVFRLYPEERVWRRLTTKGSSPEPRMRHSAGVFRDSLFVYGGRNAQGDACADCVYQLDLVTMSWAFASVASSGPDAFELSACTVALGSLVVLGGRCLDSSLSNSVFCFPLGRPEAPKRKSTVPRLQKN</sequence>
<dbReference type="VEuPathDB" id="ToxoDB:ETH_00040410"/>
<keyword evidence="5" id="KW-1185">Reference proteome</keyword>
<dbReference type="VEuPathDB" id="ToxoDB:ETH2_0852900"/>
<evidence type="ECO:0008006" key="6">
    <source>
        <dbReference type="Google" id="ProtNLM"/>
    </source>
</evidence>
<gene>
    <name evidence="4" type="ORF">ETH_00040410</name>
</gene>
<reference evidence="4" key="2">
    <citation type="submission" date="2013-10" db="EMBL/GenBank/DDBJ databases">
        <authorList>
            <person name="Aslett M."/>
        </authorList>
    </citation>
    <scope>NUCLEOTIDE SEQUENCE [LARGE SCALE GENOMIC DNA]</scope>
    <source>
        <strain evidence="4">Houghton</strain>
    </source>
</reference>
<dbReference type="GeneID" id="25257122"/>
<protein>
    <recommendedName>
        <fullName evidence="6">Kelch motif domain-containing protein</fullName>
    </recommendedName>
</protein>
<dbReference type="Pfam" id="PF24681">
    <property type="entry name" value="Kelch_KLHDC2_KLHL20_DRC7"/>
    <property type="match status" value="1"/>
</dbReference>
<keyword evidence="2" id="KW-0677">Repeat</keyword>
<dbReference type="InterPro" id="IPR015915">
    <property type="entry name" value="Kelch-typ_b-propeller"/>
</dbReference>
<dbReference type="PANTHER" id="PTHR46093">
    <property type="entry name" value="ACYL-COA-BINDING DOMAIN-CONTAINING PROTEIN 5"/>
    <property type="match status" value="1"/>
</dbReference>
<feature type="compositionally biased region" description="Low complexity" evidence="3">
    <location>
        <begin position="66"/>
        <end position="78"/>
    </location>
</feature>
<dbReference type="EMBL" id="HG677400">
    <property type="protein sequence ID" value="CDJ44638.1"/>
    <property type="molecule type" value="Genomic_DNA"/>
</dbReference>
<evidence type="ECO:0000256" key="2">
    <source>
        <dbReference type="ARBA" id="ARBA00022737"/>
    </source>
</evidence>
<accession>U6L610</accession>
<dbReference type="Gene3D" id="2.120.10.80">
    <property type="entry name" value="Kelch-type beta propeller"/>
    <property type="match status" value="1"/>
</dbReference>
<evidence type="ECO:0000256" key="3">
    <source>
        <dbReference type="SAM" id="MobiDB-lite"/>
    </source>
</evidence>
<evidence type="ECO:0000313" key="4">
    <source>
        <dbReference type="EMBL" id="CDJ44638.1"/>
    </source>
</evidence>
<keyword evidence="1" id="KW-0880">Kelch repeat</keyword>
<name>U6L610_EIMTE</name>
<feature type="region of interest" description="Disordered" evidence="3">
    <location>
        <begin position="53"/>
        <end position="91"/>
    </location>
</feature>
<feature type="non-terminal residue" evidence="4">
    <location>
        <position position="1"/>
    </location>
</feature>